<dbReference type="InterPro" id="IPR021218">
    <property type="entry name" value="DUF2784"/>
</dbReference>
<dbReference type="AlphaFoldDB" id="W4L2K1"/>
<name>W4L2K1_9BACT</name>
<evidence type="ECO:0008006" key="4">
    <source>
        <dbReference type="Google" id="ProtNLM"/>
    </source>
</evidence>
<gene>
    <name evidence="2" type="ORF">ETSY2_53965</name>
</gene>
<organism evidence="2 3">
    <name type="scientific">Candidatus Entotheonella gemina</name>
    <dbReference type="NCBI Taxonomy" id="1429439"/>
    <lineage>
        <taxon>Bacteria</taxon>
        <taxon>Pseudomonadati</taxon>
        <taxon>Nitrospinota/Tectimicrobiota group</taxon>
        <taxon>Candidatus Tectimicrobiota</taxon>
        <taxon>Candidatus Entotheonellia</taxon>
        <taxon>Candidatus Entotheonellales</taxon>
        <taxon>Candidatus Entotheonellaceae</taxon>
        <taxon>Candidatus Entotheonella</taxon>
    </lineage>
</organism>
<reference evidence="2 3" key="1">
    <citation type="journal article" date="2014" name="Nature">
        <title>An environmental bacterial taxon with a large and distinct metabolic repertoire.</title>
        <authorList>
            <person name="Wilson M.C."/>
            <person name="Mori T."/>
            <person name="Ruckert C."/>
            <person name="Uria A.R."/>
            <person name="Helf M.J."/>
            <person name="Takada K."/>
            <person name="Gernert C."/>
            <person name="Steffens U.A."/>
            <person name="Heycke N."/>
            <person name="Schmitt S."/>
            <person name="Rinke C."/>
            <person name="Helfrich E.J."/>
            <person name="Brachmann A.O."/>
            <person name="Gurgui C."/>
            <person name="Wakimoto T."/>
            <person name="Kracht M."/>
            <person name="Crusemann M."/>
            <person name="Hentschel U."/>
            <person name="Abe I."/>
            <person name="Matsunaga S."/>
            <person name="Kalinowski J."/>
            <person name="Takeyama H."/>
            <person name="Piel J."/>
        </authorList>
    </citation>
    <scope>NUCLEOTIDE SEQUENCE [LARGE SCALE GENOMIC DNA]</scope>
    <source>
        <strain evidence="3">TSY2</strain>
    </source>
</reference>
<keyword evidence="3" id="KW-1185">Reference proteome</keyword>
<accession>W4L2K1</accession>
<sequence length="135" mass="15332">ATMHQLLADVILVIHALFVTFVVCGLVLTVIGATQKWQWIRNPWFRVAHLIAIGIVVAQAWLGSSCPLTIWENRARQAGGGTGYTGSCIEYWLHQLIFYDFEPWVFTLAYTLFGMLVALTWILAPPTRTLWRREG</sequence>
<feature type="transmembrane region" description="Helical" evidence="1">
    <location>
        <begin position="43"/>
        <end position="62"/>
    </location>
</feature>
<evidence type="ECO:0000256" key="1">
    <source>
        <dbReference type="SAM" id="Phobius"/>
    </source>
</evidence>
<dbReference type="Proteomes" id="UP000019140">
    <property type="component" value="Unassembled WGS sequence"/>
</dbReference>
<feature type="transmembrane region" description="Helical" evidence="1">
    <location>
        <begin position="104"/>
        <end position="124"/>
    </location>
</feature>
<keyword evidence="1" id="KW-0472">Membrane</keyword>
<comment type="caution">
    <text evidence="2">The sequence shown here is derived from an EMBL/GenBank/DDBJ whole genome shotgun (WGS) entry which is preliminary data.</text>
</comment>
<proteinExistence type="predicted"/>
<keyword evidence="1" id="KW-1133">Transmembrane helix</keyword>
<feature type="transmembrane region" description="Helical" evidence="1">
    <location>
        <begin position="6"/>
        <end position="31"/>
    </location>
</feature>
<dbReference type="HOGENOM" id="CLU_1879700_0_0_7"/>
<protein>
    <recommendedName>
        <fullName evidence="4">DUF2784 domain-containing protein</fullName>
    </recommendedName>
</protein>
<keyword evidence="1" id="KW-0812">Transmembrane</keyword>
<evidence type="ECO:0000313" key="2">
    <source>
        <dbReference type="EMBL" id="ETW92262.1"/>
    </source>
</evidence>
<feature type="non-terminal residue" evidence="2">
    <location>
        <position position="1"/>
    </location>
</feature>
<dbReference type="EMBL" id="AZHX01002989">
    <property type="protein sequence ID" value="ETW92262.1"/>
    <property type="molecule type" value="Genomic_DNA"/>
</dbReference>
<dbReference type="Pfam" id="PF10861">
    <property type="entry name" value="DUF2784"/>
    <property type="match status" value="1"/>
</dbReference>
<evidence type="ECO:0000313" key="3">
    <source>
        <dbReference type="Proteomes" id="UP000019140"/>
    </source>
</evidence>